<dbReference type="HOGENOM" id="CLU_036110_0_1_1"/>
<dbReference type="Proteomes" id="UP000053029">
    <property type="component" value="Unassembled WGS sequence"/>
</dbReference>
<dbReference type="InterPro" id="IPR051262">
    <property type="entry name" value="SMP-30/CGR1_Lactonase"/>
</dbReference>
<keyword evidence="2" id="KW-0862">Zinc</keyword>
<dbReference type="SUPFAM" id="SSF63829">
    <property type="entry name" value="Calcium-dependent phosphotriesterase"/>
    <property type="match status" value="1"/>
</dbReference>
<dbReference type="PANTHER" id="PTHR47572">
    <property type="entry name" value="LIPOPROTEIN-RELATED"/>
    <property type="match status" value="1"/>
</dbReference>
<dbReference type="GeneID" id="25302230"/>
<dbReference type="OrthoDB" id="423498at2759"/>
<feature type="binding site" evidence="2">
    <location>
        <position position="140"/>
    </location>
    <ligand>
        <name>substrate</name>
    </ligand>
</feature>
<dbReference type="EMBL" id="KN846970">
    <property type="protein sequence ID" value="KIW83495.1"/>
    <property type="molecule type" value="Genomic_DNA"/>
</dbReference>
<keyword evidence="5" id="KW-1185">Reference proteome</keyword>
<organism evidence="4 5">
    <name type="scientific">Fonsecaea pedrosoi CBS 271.37</name>
    <dbReference type="NCBI Taxonomy" id="1442368"/>
    <lineage>
        <taxon>Eukaryota</taxon>
        <taxon>Fungi</taxon>
        <taxon>Dikarya</taxon>
        <taxon>Ascomycota</taxon>
        <taxon>Pezizomycotina</taxon>
        <taxon>Eurotiomycetes</taxon>
        <taxon>Chaetothyriomycetidae</taxon>
        <taxon>Chaetothyriales</taxon>
        <taxon>Herpotrichiellaceae</taxon>
        <taxon>Fonsecaea</taxon>
    </lineage>
</organism>
<feature type="active site" description="Proton donor/acceptor" evidence="1">
    <location>
        <position position="235"/>
    </location>
</feature>
<feature type="binding site" evidence="2">
    <location>
        <position position="187"/>
    </location>
    <ligand>
        <name>a divalent metal cation</name>
        <dbReference type="ChEBI" id="CHEBI:60240"/>
    </ligand>
</feature>
<dbReference type="InterPro" id="IPR005511">
    <property type="entry name" value="SMP-30"/>
</dbReference>
<dbReference type="RefSeq" id="XP_013287303.1">
    <property type="nucleotide sequence ID" value="XM_013431849.1"/>
</dbReference>
<protein>
    <submittedName>
        <fullName evidence="4">Unplaced genomic scaffold supercont1.2, whole genome shotgun sequence</fullName>
    </submittedName>
</protein>
<dbReference type="AlphaFoldDB" id="A0A0D2GY06"/>
<feature type="binding site" evidence="2">
    <location>
        <position position="48"/>
    </location>
    <ligand>
        <name>a divalent metal cation</name>
        <dbReference type="ChEBI" id="CHEBI:60240"/>
    </ligand>
</feature>
<comment type="cofactor">
    <cofactor evidence="2">
        <name>Zn(2+)</name>
        <dbReference type="ChEBI" id="CHEBI:29105"/>
    </cofactor>
    <text evidence="2">Binds 1 divalent metal cation per subunit.</text>
</comment>
<feature type="binding site" evidence="2">
    <location>
        <position position="235"/>
    </location>
    <ligand>
        <name>a divalent metal cation</name>
        <dbReference type="ChEBI" id="CHEBI:60240"/>
    </ligand>
</feature>
<evidence type="ECO:0000256" key="2">
    <source>
        <dbReference type="PIRSR" id="PIRSR605511-2"/>
    </source>
</evidence>
<dbReference type="InterPro" id="IPR011042">
    <property type="entry name" value="6-blade_b-propeller_TolB-like"/>
</dbReference>
<dbReference type="InterPro" id="IPR013658">
    <property type="entry name" value="SGL"/>
</dbReference>
<proteinExistence type="predicted"/>
<dbReference type="PRINTS" id="PR01790">
    <property type="entry name" value="SMP30FAMILY"/>
</dbReference>
<name>A0A0D2GY06_9EURO</name>
<dbReference type="VEuPathDB" id="FungiDB:Z517_02740"/>
<reference evidence="4 5" key="1">
    <citation type="submission" date="2015-01" db="EMBL/GenBank/DDBJ databases">
        <title>The Genome Sequence of Fonsecaea pedrosoi CBS 271.37.</title>
        <authorList>
            <consortium name="The Broad Institute Genomics Platform"/>
            <person name="Cuomo C."/>
            <person name="de Hoog S."/>
            <person name="Gorbushina A."/>
            <person name="Stielow B."/>
            <person name="Teixiera M."/>
            <person name="Abouelleil A."/>
            <person name="Chapman S.B."/>
            <person name="Priest M."/>
            <person name="Young S.K."/>
            <person name="Wortman J."/>
            <person name="Nusbaum C."/>
            <person name="Birren B."/>
        </authorList>
    </citation>
    <scope>NUCLEOTIDE SEQUENCE [LARGE SCALE GENOMIC DNA]</scope>
    <source>
        <strain evidence="4 5">CBS 271.37</strain>
    </source>
</reference>
<evidence type="ECO:0000256" key="1">
    <source>
        <dbReference type="PIRSR" id="PIRSR605511-1"/>
    </source>
</evidence>
<keyword evidence="2" id="KW-0479">Metal-binding</keyword>
<feature type="domain" description="SMP-30/Gluconolactonase/LRE-like region" evidence="3">
    <location>
        <begin position="48"/>
        <end position="293"/>
    </location>
</feature>
<dbReference type="STRING" id="1442368.A0A0D2GY06"/>
<dbReference type="Pfam" id="PF08450">
    <property type="entry name" value="SGL"/>
    <property type="match status" value="1"/>
</dbReference>
<sequence>MASFPPPTQIQTIDPATYTAVPAHLRELKRKPHSQLIYGGKVVDVFIEGPIIVPGTNELFVVDIPNGRILAVELKTLQWRCVVEYDGEPNGMAWHPGKKLILIADRHRGIVTLDLQAQRDEDKVQFPLPSFNGEPFKGCNDLVVGHDGSVFFTDQGQTGLQDPTGRVFRWHMDGRLDLLLRNGISPNGLVLSRDEKTLFVAMTRDNAIWALPIYPDGSIQRTVRFSSYYGLGGPDGMTMDSEGNVFVAHVSLGTIFVHKPNGEPLATIRSNLGTATTNLTWGGDDFKTLFITESESGTILYVRWHCKGYLGQIYNEF</sequence>
<gene>
    <name evidence="4" type="ORF">Z517_02740</name>
</gene>
<evidence type="ECO:0000259" key="3">
    <source>
        <dbReference type="Pfam" id="PF08450"/>
    </source>
</evidence>
<evidence type="ECO:0000313" key="5">
    <source>
        <dbReference type="Proteomes" id="UP000053029"/>
    </source>
</evidence>
<accession>A0A0D2GY06</accession>
<evidence type="ECO:0000313" key="4">
    <source>
        <dbReference type="EMBL" id="KIW83495.1"/>
    </source>
</evidence>
<dbReference type="GO" id="GO:0046872">
    <property type="term" value="F:metal ion binding"/>
    <property type="evidence" value="ECO:0007669"/>
    <property type="project" value="UniProtKB-KW"/>
</dbReference>
<dbReference type="Gene3D" id="2.120.10.30">
    <property type="entry name" value="TolB, C-terminal domain"/>
    <property type="match status" value="1"/>
</dbReference>
<dbReference type="PANTHER" id="PTHR47572:SF5">
    <property type="entry name" value="BLR2277 PROTEIN"/>
    <property type="match status" value="1"/>
</dbReference>